<dbReference type="Proteomes" id="UP000300142">
    <property type="component" value="Unassembled WGS sequence"/>
</dbReference>
<accession>A0A480A824</accession>
<organism evidence="1 2">
    <name type="scientific">Sphaerospermopsis reniformis</name>
    <dbReference type="NCBI Taxonomy" id="531300"/>
    <lineage>
        <taxon>Bacteria</taxon>
        <taxon>Bacillati</taxon>
        <taxon>Cyanobacteriota</taxon>
        <taxon>Cyanophyceae</taxon>
        <taxon>Nostocales</taxon>
        <taxon>Aphanizomenonaceae</taxon>
        <taxon>Sphaerospermopsis</taxon>
    </lineage>
</organism>
<evidence type="ECO:0000313" key="2">
    <source>
        <dbReference type="Proteomes" id="UP000300142"/>
    </source>
</evidence>
<gene>
    <name evidence="1" type="ORF">SR1949_34580</name>
</gene>
<keyword evidence="2" id="KW-1185">Reference proteome</keyword>
<comment type="caution">
    <text evidence="1">The sequence shown here is derived from an EMBL/GenBank/DDBJ whole genome shotgun (WGS) entry which is preliminary data.</text>
</comment>
<protein>
    <submittedName>
        <fullName evidence="1">Uncharacterized protein</fullName>
    </submittedName>
</protein>
<reference evidence="2" key="1">
    <citation type="submission" date="2019-02" db="EMBL/GenBank/DDBJ databases">
        <title>Draft genome sequence of Sphaerospermopsis reniformis NIES-1949.</title>
        <authorList>
            <person name="Yamaguchi H."/>
            <person name="Suzuki S."/>
            <person name="Kawachi M."/>
        </authorList>
    </citation>
    <scope>NUCLEOTIDE SEQUENCE [LARGE SCALE GENOMIC DNA]</scope>
    <source>
        <strain evidence="2">NIES-1949</strain>
    </source>
</reference>
<name>A0A480A824_9CYAN</name>
<dbReference type="EMBL" id="BJCE01000134">
    <property type="protein sequence ID" value="GCL38344.1"/>
    <property type="molecule type" value="Genomic_DNA"/>
</dbReference>
<proteinExistence type="predicted"/>
<dbReference type="AlphaFoldDB" id="A0A480A824"/>
<evidence type="ECO:0000313" key="1">
    <source>
        <dbReference type="EMBL" id="GCL38344.1"/>
    </source>
</evidence>
<sequence length="31" mass="3756">MKAKIRDTEIYFDIDGCGLIRHNSEYFMILY</sequence>